<evidence type="ECO:0008006" key="3">
    <source>
        <dbReference type="Google" id="ProtNLM"/>
    </source>
</evidence>
<accession>D5WNP9</accession>
<dbReference type="RefSeq" id="WP_013094703.1">
    <property type="nucleotide sequence ID" value="NC_014120.1"/>
</dbReference>
<dbReference type="AlphaFoldDB" id="D5WNP9"/>
<reference evidence="1 2" key="2">
    <citation type="journal article" date="2012" name="J. Bacteriol.">
        <title>Genome Sequences of Burkholderia sp. Strains CCGE1002 and H160, Isolated from Legume Nodules in Mexico and Brazil.</title>
        <authorList>
            <person name="Ormeno-Orrillo E."/>
            <person name="Rogel M.A."/>
            <person name="Chueire L.M."/>
            <person name="Tiedje J.M."/>
            <person name="Martinez-Romero E."/>
            <person name="Hungria M."/>
        </authorList>
    </citation>
    <scope>NUCLEOTIDE SEQUENCE [LARGE SCALE GENOMIC DNA]</scope>
    <source>
        <strain evidence="1 2">CCGE1002</strain>
        <plasmid evidence="2">pBC201</plasmid>
    </source>
</reference>
<gene>
    <name evidence="1" type="ordered locus">BC1002_7188</name>
</gene>
<geneLocation type="plasmid" evidence="1 2">
    <name>pBC201</name>
</geneLocation>
<proteinExistence type="predicted"/>
<reference evidence="2" key="1">
    <citation type="submission" date="2010-04" db="EMBL/GenBank/DDBJ databases">
        <title>Complete sequence of plasmid 1 of Burkholderia sp. CCGE1002.</title>
        <authorList>
            <consortium name="US DOE Joint Genome Institute"/>
            <person name="Lucas S."/>
            <person name="Copeland A."/>
            <person name="Lapidus A."/>
            <person name="Cheng J.-F."/>
            <person name="Bruce D."/>
            <person name="Goodwin L."/>
            <person name="Pitluck S."/>
            <person name="Chertkov O."/>
            <person name="Detter J.C."/>
            <person name="Han C."/>
            <person name="Tapia R."/>
            <person name="Land M."/>
            <person name="Hauser L."/>
            <person name="Kyrpides N."/>
            <person name="Ovchinnikova G."/>
            <person name="Martinez-Romero E."/>
            <person name="Hernandez M.A.R."/>
            <person name="Tiedje J.M."/>
            <person name="Woyke T."/>
        </authorList>
    </citation>
    <scope>NUCLEOTIDE SEQUENCE [LARGE SCALE GENOMIC DNA]</scope>
    <source>
        <strain evidence="2">CCGE1002</strain>
        <plasmid evidence="2">pBC201</plasmid>
    </source>
</reference>
<sequence>MKCFLGRRHGVATRSHSAYTEPMKFWTRFVACFLIAWLPLLGYAAQAGACPEMTSSGMPPPAGVSSMTGMAPDAQKASAHASGASLVCHGSGGLSCGAAILPATHAALDIPSLPVYRATIPFLFGQFIPEPLQPPPRTL</sequence>
<evidence type="ECO:0000313" key="1">
    <source>
        <dbReference type="EMBL" id="ADG20928.1"/>
    </source>
</evidence>
<organism evidence="1 2">
    <name type="scientific">Paraburkholderia atlantica</name>
    <dbReference type="NCBI Taxonomy" id="2654982"/>
    <lineage>
        <taxon>Bacteria</taxon>
        <taxon>Pseudomonadati</taxon>
        <taxon>Pseudomonadota</taxon>
        <taxon>Betaproteobacteria</taxon>
        <taxon>Burkholderiales</taxon>
        <taxon>Burkholderiaceae</taxon>
        <taxon>Paraburkholderia</taxon>
    </lineage>
</organism>
<name>D5WNP9_PARAM</name>
<protein>
    <recommendedName>
        <fullName evidence="3">DUF2946 domain-containing protein</fullName>
    </recommendedName>
</protein>
<keyword evidence="1" id="KW-0614">Plasmid</keyword>
<dbReference type="eggNOG" id="ENOG503171S">
    <property type="taxonomic scope" value="Bacteria"/>
</dbReference>
<dbReference type="EMBL" id="CP002016">
    <property type="protein sequence ID" value="ADG20928.1"/>
    <property type="molecule type" value="Genomic_DNA"/>
</dbReference>
<evidence type="ECO:0000313" key="2">
    <source>
        <dbReference type="Proteomes" id="UP000002190"/>
    </source>
</evidence>
<dbReference type="HOGENOM" id="CLU_1902721_0_0_4"/>
<dbReference type="GeneID" id="301098126"/>
<dbReference type="KEGG" id="bge:BC1002_7188"/>
<dbReference type="Proteomes" id="UP000002190">
    <property type="component" value="Plasmid pBC201"/>
</dbReference>